<dbReference type="InterPro" id="IPR003010">
    <property type="entry name" value="C-N_Hydrolase"/>
</dbReference>
<dbReference type="GO" id="GO:0016811">
    <property type="term" value="F:hydrolase activity, acting on carbon-nitrogen (but not peptide) bonds, in linear amides"/>
    <property type="evidence" value="ECO:0007669"/>
    <property type="project" value="TreeGrafter"/>
</dbReference>
<evidence type="ECO:0000313" key="4">
    <source>
        <dbReference type="Proteomes" id="UP000007347"/>
    </source>
</evidence>
<keyword evidence="3" id="KW-0012">Acyltransferase</keyword>
<keyword evidence="3" id="KW-0808">Transferase</keyword>
<gene>
    <name evidence="3" type="ordered locus">TOL2_C42080</name>
</gene>
<organism evidence="3 4">
    <name type="scientific">Desulfobacula toluolica (strain DSM 7467 / Tol2)</name>
    <dbReference type="NCBI Taxonomy" id="651182"/>
    <lineage>
        <taxon>Bacteria</taxon>
        <taxon>Pseudomonadati</taxon>
        <taxon>Thermodesulfobacteriota</taxon>
        <taxon>Desulfobacteria</taxon>
        <taxon>Desulfobacterales</taxon>
        <taxon>Desulfobacteraceae</taxon>
        <taxon>Desulfobacula</taxon>
    </lineage>
</organism>
<dbReference type="InterPro" id="IPR050345">
    <property type="entry name" value="Aliph_Amidase/BUP"/>
</dbReference>
<dbReference type="Proteomes" id="UP000007347">
    <property type="component" value="Chromosome"/>
</dbReference>
<proteinExistence type="predicted"/>
<keyword evidence="1" id="KW-0378">Hydrolase</keyword>
<keyword evidence="3" id="KW-0449">Lipoprotein</keyword>
<dbReference type="GO" id="GO:0016746">
    <property type="term" value="F:acyltransferase activity"/>
    <property type="evidence" value="ECO:0007669"/>
    <property type="project" value="UniProtKB-KW"/>
</dbReference>
<dbReference type="AlphaFoldDB" id="K0NCS6"/>
<reference evidence="3 4" key="1">
    <citation type="journal article" date="2013" name="Environ. Microbiol.">
        <title>Complete genome, catabolic sub-proteomes and key-metabolites of Desulfobacula toluolica Tol2, a marine, aromatic compound-degrading, sulfate-reducing bacterium.</title>
        <authorList>
            <person name="Wohlbrand L."/>
            <person name="Jacob J.H."/>
            <person name="Kube M."/>
            <person name="Mussmann M."/>
            <person name="Jarling R."/>
            <person name="Beck A."/>
            <person name="Amann R."/>
            <person name="Wilkes H."/>
            <person name="Reinhardt R."/>
            <person name="Rabus R."/>
        </authorList>
    </citation>
    <scope>NUCLEOTIDE SEQUENCE [LARGE SCALE GENOMIC DNA]</scope>
    <source>
        <strain evidence="4">DSM 7467 / Tol2</strain>
    </source>
</reference>
<dbReference type="STRING" id="651182.TOL2_C42080"/>
<protein>
    <submittedName>
        <fullName evidence="3">Predicted nitrilase/cyanide hydratase and apolipoprotein N-acyltransferase</fullName>
    </submittedName>
</protein>
<dbReference type="PANTHER" id="PTHR43674:SF16">
    <property type="entry name" value="CARBON-NITROGEN FAMILY, PUTATIVE (AFU_ORTHOLOGUE AFUA_5G02350)-RELATED"/>
    <property type="match status" value="1"/>
</dbReference>
<sequence length="528" mass="58487">MENHLNTALIHLDVRYKDPKTNCRELIRLNREAAGNGSQIIVNTEMGISGYSFQSREDIFPYTQTDRDEIIRQIKEIAREFRSYICLGFAEKDQESALFYNTAMVIDPVGEIILKYHKINAEARWACPGDPVQNNVFDTPWARIGVLICSDTYHSLMPRQTALKGADLILVPANWPSSGLDPEELWAIRAKENGIYIAACNRGGKDRMMSCENAPSGVFSPAGETLISLCSKESAIVNCRLPLTRGRLSGIIRPDIMADRNPSAWGPIYLDMRHVAYGGGDLTSYYDLATPSPFRVICHTAMGDDFSEQNLYNRVKELSNTPLNDFVLLVFPQVVTADPTDLVARLSDEIAHKKTAVCFSINNGQNSLFLITPLAGAVMHTIDGKGYGTGPEGISIVDTGPVRLGLCSPEELRHPETGVTHSKLGCDLLISSTGHITPDNRQVYACRSLDKICVAVAGSNTAFICQPPEGHNRWKESFAETPNLCEDRIDLEKIRDKTFQDRIDFKTLLNSNPTQAGKSNRLQDAGFL</sequence>
<dbReference type="OrthoDB" id="9811121at2"/>
<dbReference type="Gene3D" id="3.60.110.10">
    <property type="entry name" value="Carbon-nitrogen hydrolase"/>
    <property type="match status" value="1"/>
</dbReference>
<dbReference type="PROSITE" id="PS50263">
    <property type="entry name" value="CN_HYDROLASE"/>
    <property type="match status" value="1"/>
</dbReference>
<accession>K0NCS6</accession>
<dbReference type="RefSeq" id="WP_014959544.1">
    <property type="nucleotide sequence ID" value="NC_018645.1"/>
</dbReference>
<evidence type="ECO:0000259" key="2">
    <source>
        <dbReference type="PROSITE" id="PS50263"/>
    </source>
</evidence>
<dbReference type="PANTHER" id="PTHR43674">
    <property type="entry name" value="NITRILASE C965.09-RELATED"/>
    <property type="match status" value="1"/>
</dbReference>
<evidence type="ECO:0000256" key="1">
    <source>
        <dbReference type="ARBA" id="ARBA00022801"/>
    </source>
</evidence>
<name>K0NCS6_DESTT</name>
<dbReference type="KEGG" id="dto:TOL2_C42080"/>
<dbReference type="HOGENOM" id="CLU_033802_0_0_7"/>
<feature type="domain" description="CN hydrolase" evidence="2">
    <location>
        <begin position="5"/>
        <end position="243"/>
    </location>
</feature>
<dbReference type="Pfam" id="PF00795">
    <property type="entry name" value="CN_hydrolase"/>
    <property type="match status" value="1"/>
</dbReference>
<dbReference type="EMBL" id="FO203503">
    <property type="protein sequence ID" value="CCK82364.1"/>
    <property type="molecule type" value="Genomic_DNA"/>
</dbReference>
<dbReference type="SUPFAM" id="SSF56317">
    <property type="entry name" value="Carbon-nitrogen hydrolase"/>
    <property type="match status" value="2"/>
</dbReference>
<evidence type="ECO:0000313" key="3">
    <source>
        <dbReference type="EMBL" id="CCK82364.1"/>
    </source>
</evidence>
<dbReference type="CDD" id="cd07197">
    <property type="entry name" value="nitrilase"/>
    <property type="match status" value="1"/>
</dbReference>
<dbReference type="InterPro" id="IPR036526">
    <property type="entry name" value="C-N_Hydrolase_sf"/>
</dbReference>
<keyword evidence="4" id="KW-1185">Reference proteome</keyword>